<gene>
    <name evidence="1" type="ORF">ANN_26480</name>
</gene>
<proteinExistence type="predicted"/>
<evidence type="ECO:0000313" key="1">
    <source>
        <dbReference type="EMBL" id="KAJ4426682.1"/>
    </source>
</evidence>
<comment type="caution">
    <text evidence="1">The sequence shown here is derived from an EMBL/GenBank/DDBJ whole genome shotgun (WGS) entry which is preliminary data.</text>
</comment>
<sequence>MGLFIPGALVEGRVDYNSSLTNISTNKQGCTHSHILTNRPHRLLECIIVVMPTQAHFSDLDVVRGHQAPDLIIHKPVDTVTENEHSENIFSFHNGVGGIGIKLTVFGEFGSEHSSLGHFKFANGWETSTSYFNIRAKYKTKLNNSTLCNEPIMIIIKTATFCVMKNHKLALFKCRVYSFAPHFSAFCTILPLALQKLNTALEDRCSGAHGYG</sequence>
<organism evidence="1 2">
    <name type="scientific">Periplaneta americana</name>
    <name type="common">American cockroach</name>
    <name type="synonym">Blatta americana</name>
    <dbReference type="NCBI Taxonomy" id="6978"/>
    <lineage>
        <taxon>Eukaryota</taxon>
        <taxon>Metazoa</taxon>
        <taxon>Ecdysozoa</taxon>
        <taxon>Arthropoda</taxon>
        <taxon>Hexapoda</taxon>
        <taxon>Insecta</taxon>
        <taxon>Pterygota</taxon>
        <taxon>Neoptera</taxon>
        <taxon>Polyneoptera</taxon>
        <taxon>Dictyoptera</taxon>
        <taxon>Blattodea</taxon>
        <taxon>Blattoidea</taxon>
        <taxon>Blattidae</taxon>
        <taxon>Blattinae</taxon>
        <taxon>Periplaneta</taxon>
    </lineage>
</organism>
<keyword evidence="2" id="KW-1185">Reference proteome</keyword>
<protein>
    <submittedName>
        <fullName evidence="1">Uncharacterized protein</fullName>
    </submittedName>
</protein>
<evidence type="ECO:0000313" key="2">
    <source>
        <dbReference type="Proteomes" id="UP001148838"/>
    </source>
</evidence>
<dbReference type="EMBL" id="JAJSOF020000039">
    <property type="protein sequence ID" value="KAJ4426682.1"/>
    <property type="molecule type" value="Genomic_DNA"/>
</dbReference>
<dbReference type="Proteomes" id="UP001148838">
    <property type="component" value="Unassembled WGS sequence"/>
</dbReference>
<name>A0ABQ8RYE7_PERAM</name>
<reference evidence="1 2" key="1">
    <citation type="journal article" date="2022" name="Allergy">
        <title>Genome assembly and annotation of Periplaneta americana reveal a comprehensive cockroach allergen profile.</title>
        <authorList>
            <person name="Wang L."/>
            <person name="Xiong Q."/>
            <person name="Saelim N."/>
            <person name="Wang L."/>
            <person name="Nong W."/>
            <person name="Wan A.T."/>
            <person name="Shi M."/>
            <person name="Liu X."/>
            <person name="Cao Q."/>
            <person name="Hui J.H.L."/>
            <person name="Sookrung N."/>
            <person name="Leung T.F."/>
            <person name="Tungtrongchitr A."/>
            <person name="Tsui S.K.W."/>
        </authorList>
    </citation>
    <scope>NUCLEOTIDE SEQUENCE [LARGE SCALE GENOMIC DNA]</scope>
    <source>
        <strain evidence="1">PWHHKU_190912</strain>
    </source>
</reference>
<accession>A0ABQ8RYE7</accession>